<dbReference type="InterPro" id="IPR055170">
    <property type="entry name" value="GFO_IDH_MocA-like_dom"/>
</dbReference>
<organism evidence="4 5">
    <name type="scientific">Prosthecobacter debontii</name>
    <dbReference type="NCBI Taxonomy" id="48467"/>
    <lineage>
        <taxon>Bacteria</taxon>
        <taxon>Pseudomonadati</taxon>
        <taxon>Verrucomicrobiota</taxon>
        <taxon>Verrucomicrobiia</taxon>
        <taxon>Verrucomicrobiales</taxon>
        <taxon>Verrucomicrobiaceae</taxon>
        <taxon>Prosthecobacter</taxon>
    </lineage>
</organism>
<gene>
    <name evidence="4" type="ORF">SAMN02745166_01731</name>
</gene>
<dbReference type="EMBL" id="FUYE01000004">
    <property type="protein sequence ID" value="SKA90663.1"/>
    <property type="molecule type" value="Genomic_DNA"/>
</dbReference>
<keyword evidence="5" id="KW-1185">Reference proteome</keyword>
<dbReference type="Gene3D" id="3.30.360.10">
    <property type="entry name" value="Dihydrodipicolinate Reductase, domain 2"/>
    <property type="match status" value="1"/>
</dbReference>
<feature type="domain" description="Gfo/Idh/MocA-like oxidoreductase N-terminal" evidence="2">
    <location>
        <begin position="52"/>
        <end position="182"/>
    </location>
</feature>
<dbReference type="InterPro" id="IPR006311">
    <property type="entry name" value="TAT_signal"/>
</dbReference>
<feature type="domain" description="GFO/IDH/MocA-like oxidoreductase" evidence="3">
    <location>
        <begin position="197"/>
        <end position="319"/>
    </location>
</feature>
<sequence length="494" mass="55255">MSTPSLPTKPSGLSKFMDRRSFLRTSAVSGAGLYLATSKSAIAQGSEAGRTVKCALVGCGAQGDRLRVAASKIMSGIQWVAVCDIWKYNRNPVARRMEYENKHQVEGPVAQYETIEEMLEKQPDIEAVFIATPDHLHAPFSRMCLEKGKSVYCEKMMSNTIEGARDMVKAGRENNGIFQIGHQRHSNPRYIHLREKIVKNGLLGRVTHCYGQWNRGVAASQPLGIPKKQEIPSEMLAKYGFGSMEEFRNWRWFAKYGGGPISDLGAHQIDMFNWMYETTPVSLYATGGVDYYDGTAGPDGTPKAKFELPDNVMCLYEYKLPEGVMRAYYQVLTTTGSQGYYEKHMGVSGSAIISESPTYNQVYAEPGQDWTQWTTGDNPLLVKAPDSVKNKFWEHTRSWVKPAPKSYAVTGVAKAVADARESKALDPWEIPVILDVYPHTPHVANFIESVQRKDPSHLTCNVMQAFKSCVTVLKAYECLRTGQKYNFTPEDFTV</sequence>
<dbReference type="Proteomes" id="UP000190774">
    <property type="component" value="Unassembled WGS sequence"/>
</dbReference>
<dbReference type="AlphaFoldDB" id="A0A1T4XMN1"/>
<dbReference type="InterPro" id="IPR000683">
    <property type="entry name" value="Gfo/Idh/MocA-like_OxRdtase_N"/>
</dbReference>
<protein>
    <submittedName>
        <fullName evidence="4">Predicted dehydrogenase</fullName>
    </submittedName>
</protein>
<accession>A0A1T4XMN1</accession>
<dbReference type="SUPFAM" id="SSF55347">
    <property type="entry name" value="Glyceraldehyde-3-phosphate dehydrogenase-like, C-terminal domain"/>
    <property type="match status" value="1"/>
</dbReference>
<dbReference type="OrthoDB" id="9815825at2"/>
<dbReference type="InterPro" id="IPR036291">
    <property type="entry name" value="NAD(P)-bd_dom_sf"/>
</dbReference>
<dbReference type="STRING" id="48467.SAMN02745166_01731"/>
<evidence type="ECO:0000259" key="3">
    <source>
        <dbReference type="Pfam" id="PF22725"/>
    </source>
</evidence>
<dbReference type="GO" id="GO:0016491">
    <property type="term" value="F:oxidoreductase activity"/>
    <property type="evidence" value="ECO:0007669"/>
    <property type="project" value="UniProtKB-KW"/>
</dbReference>
<dbReference type="InterPro" id="IPR050463">
    <property type="entry name" value="Gfo/Idh/MocA_oxidrdct_glycsds"/>
</dbReference>
<evidence type="ECO:0000313" key="5">
    <source>
        <dbReference type="Proteomes" id="UP000190774"/>
    </source>
</evidence>
<evidence type="ECO:0000313" key="4">
    <source>
        <dbReference type="EMBL" id="SKA90663.1"/>
    </source>
</evidence>
<dbReference type="Pfam" id="PF01408">
    <property type="entry name" value="GFO_IDH_MocA"/>
    <property type="match status" value="1"/>
</dbReference>
<name>A0A1T4XMN1_9BACT</name>
<evidence type="ECO:0000259" key="2">
    <source>
        <dbReference type="Pfam" id="PF01408"/>
    </source>
</evidence>
<dbReference type="PANTHER" id="PTHR43818:SF11">
    <property type="entry name" value="BCDNA.GH03377"/>
    <property type="match status" value="1"/>
</dbReference>
<evidence type="ECO:0000256" key="1">
    <source>
        <dbReference type="ARBA" id="ARBA00023002"/>
    </source>
</evidence>
<proteinExistence type="predicted"/>
<dbReference type="Pfam" id="PF22725">
    <property type="entry name" value="GFO_IDH_MocA_C3"/>
    <property type="match status" value="1"/>
</dbReference>
<dbReference type="PANTHER" id="PTHR43818">
    <property type="entry name" value="BCDNA.GH03377"/>
    <property type="match status" value="1"/>
</dbReference>
<reference evidence="5" key="1">
    <citation type="submission" date="2017-02" db="EMBL/GenBank/DDBJ databases">
        <authorList>
            <person name="Varghese N."/>
            <person name="Submissions S."/>
        </authorList>
    </citation>
    <scope>NUCLEOTIDE SEQUENCE [LARGE SCALE GENOMIC DNA]</scope>
    <source>
        <strain evidence="5">ATCC 700200</strain>
    </source>
</reference>
<dbReference type="SUPFAM" id="SSF51735">
    <property type="entry name" value="NAD(P)-binding Rossmann-fold domains"/>
    <property type="match status" value="1"/>
</dbReference>
<dbReference type="PROSITE" id="PS51318">
    <property type="entry name" value="TAT"/>
    <property type="match status" value="1"/>
</dbReference>
<dbReference type="GO" id="GO:0000166">
    <property type="term" value="F:nucleotide binding"/>
    <property type="evidence" value="ECO:0007669"/>
    <property type="project" value="InterPro"/>
</dbReference>
<keyword evidence="1" id="KW-0560">Oxidoreductase</keyword>
<dbReference type="Gene3D" id="3.40.50.720">
    <property type="entry name" value="NAD(P)-binding Rossmann-like Domain"/>
    <property type="match status" value="1"/>
</dbReference>